<feature type="domain" description="GST C-terminal" evidence="2">
    <location>
        <begin position="253"/>
        <end position="399"/>
    </location>
</feature>
<dbReference type="VEuPathDB" id="FungiDB:SPSK_07449"/>
<comment type="caution">
    <text evidence="3">The sequence shown here is derived from an EMBL/GenBank/DDBJ whole genome shotgun (WGS) entry which is preliminary data.</text>
</comment>
<dbReference type="InterPro" id="IPR016639">
    <property type="entry name" value="GST_Omega/GSH"/>
</dbReference>
<dbReference type="InterPro" id="IPR047047">
    <property type="entry name" value="GST_Omega-like_C"/>
</dbReference>
<evidence type="ECO:0000256" key="1">
    <source>
        <dbReference type="ARBA" id="ARBA00007409"/>
    </source>
</evidence>
<reference evidence="3 4" key="1">
    <citation type="journal article" date="2014" name="BMC Genomics">
        <title>Comparative genomics of the major fungal agents of human and animal Sporotrichosis: Sporothrix schenckii and Sporothrix brasiliensis.</title>
        <authorList>
            <person name="Teixeira M.M."/>
            <person name="de Almeida L.G."/>
            <person name="Kubitschek-Barreira P."/>
            <person name="Alves F.L."/>
            <person name="Kioshima E.S."/>
            <person name="Abadio A.K."/>
            <person name="Fernandes L."/>
            <person name="Derengowski L.S."/>
            <person name="Ferreira K.S."/>
            <person name="Souza R.C."/>
            <person name="Ruiz J.C."/>
            <person name="de Andrade N.C."/>
            <person name="Paes H.C."/>
            <person name="Nicola A.M."/>
            <person name="Albuquerque P."/>
            <person name="Gerber A.L."/>
            <person name="Martins V.P."/>
            <person name="Peconick L.D."/>
            <person name="Neto A.V."/>
            <person name="Chaucanez C.B."/>
            <person name="Silva P.A."/>
            <person name="Cunha O.L."/>
            <person name="de Oliveira F.F."/>
            <person name="dos Santos T.C."/>
            <person name="Barros A.L."/>
            <person name="Soares M.A."/>
            <person name="de Oliveira L.M."/>
            <person name="Marini M.M."/>
            <person name="Villalobos-Duno H."/>
            <person name="Cunha M.M."/>
            <person name="de Hoog S."/>
            <person name="da Silveira J.F."/>
            <person name="Henrissat B."/>
            <person name="Nino-Vega G.A."/>
            <person name="Cisalpino P.S."/>
            <person name="Mora-Montes H.M."/>
            <person name="Almeida S.R."/>
            <person name="Stajich J.E."/>
            <person name="Lopes-Bezerra L.M."/>
            <person name="Vasconcelos A.T."/>
            <person name="Felipe M.S."/>
        </authorList>
    </citation>
    <scope>NUCLEOTIDE SEQUENCE [LARGE SCALE GENOMIC DNA]</scope>
    <source>
        <strain evidence="3 4">1099-18</strain>
    </source>
</reference>
<dbReference type="InterPro" id="IPR036282">
    <property type="entry name" value="Glutathione-S-Trfase_C_sf"/>
</dbReference>
<proteinExistence type="inferred from homology"/>
<keyword evidence="3" id="KW-0808">Transferase</keyword>
<dbReference type="EMBL" id="AXCR01000004">
    <property type="protein sequence ID" value="KJR88761.1"/>
    <property type="molecule type" value="Genomic_DNA"/>
</dbReference>
<name>A0A0F2MKP7_SPOSC</name>
<dbReference type="InterPro" id="IPR036249">
    <property type="entry name" value="Thioredoxin-like_sf"/>
</dbReference>
<dbReference type="PANTHER" id="PTHR32419">
    <property type="entry name" value="GLUTATHIONYL-HYDROQUINONE REDUCTASE"/>
    <property type="match status" value="1"/>
</dbReference>
<dbReference type="FunFam" id="3.40.30.10:FF:000162">
    <property type="entry name" value="Glutathione S-transferase Gst3"/>
    <property type="match status" value="1"/>
</dbReference>
<dbReference type="GO" id="GO:0004364">
    <property type="term" value="F:glutathione transferase activity"/>
    <property type="evidence" value="ECO:0007669"/>
    <property type="project" value="InterPro"/>
</dbReference>
<dbReference type="InterPro" id="IPR040079">
    <property type="entry name" value="Glutathione_S-Trfase"/>
</dbReference>
<dbReference type="Gene3D" id="1.20.1050.10">
    <property type="match status" value="1"/>
</dbReference>
<dbReference type="Proteomes" id="UP000033710">
    <property type="component" value="Unassembled WGS sequence"/>
</dbReference>
<dbReference type="PROSITE" id="PS50405">
    <property type="entry name" value="GST_CTER"/>
    <property type="match status" value="1"/>
</dbReference>
<dbReference type="Pfam" id="PF13410">
    <property type="entry name" value="GST_C_2"/>
    <property type="match status" value="1"/>
</dbReference>
<sequence>MRAALPRSPIVRSGVTAATKASSTTAFSRLFTSPRHISKIISFRIAPAAIPAVRYISTTTHNCFHSSTTLASPTSTKMTARGFKVTDWVDPKDTSGEFKRQVSSFRDWIGQADESGNVRFPAEKDRYHLYVSYACPWATRALIARKLKGLEDIVSMSVVHWHLGSNGWRFVTKEDTDVPGVGVVPDPLPGHEAFTHLREVYMLANPNYTGRITVPVLWDKKTRTIVSNESSEILRMFGAAFDGLIGPAFQKVDLYPEALRKEIEDAHVWQYDLINNGVYKSGFATKQAAYERNVVALFEALDRAEKHLSESKGPYWFGETMTEVDIRLFVTIIRFDPVYVQHFKCNLSDIRSGYPFLHKWMRNLYWNHPAYKDSTNFLHIKNHYTKSHTQINPFSITPLGPVPDILPLDQEVAAVKAGKL</sequence>
<dbReference type="Gene3D" id="3.40.30.10">
    <property type="entry name" value="Glutaredoxin"/>
    <property type="match status" value="1"/>
</dbReference>
<dbReference type="InterPro" id="IPR010987">
    <property type="entry name" value="Glutathione-S-Trfase_C-like"/>
</dbReference>
<gene>
    <name evidence="3" type="ORF">SPSK_07449</name>
</gene>
<dbReference type="SFLD" id="SFLDG01148">
    <property type="entry name" value="Xi_(cytGST)"/>
    <property type="match status" value="1"/>
</dbReference>
<dbReference type="GeneID" id="27669388"/>
<dbReference type="PANTHER" id="PTHR32419:SF6">
    <property type="entry name" value="GLUTATHIONE S-TRANSFERASE OMEGA-LIKE 1-RELATED"/>
    <property type="match status" value="1"/>
</dbReference>
<accession>A0A0F2MKP7</accession>
<protein>
    <submittedName>
        <fullName evidence="3">Glutathione S-transferase</fullName>
    </submittedName>
</protein>
<dbReference type="CDD" id="cd03190">
    <property type="entry name" value="GST_C_Omega_like"/>
    <property type="match status" value="1"/>
</dbReference>
<dbReference type="KEGG" id="ssck:SPSK_07449"/>
<dbReference type="GO" id="GO:0005737">
    <property type="term" value="C:cytoplasm"/>
    <property type="evidence" value="ECO:0007669"/>
    <property type="project" value="TreeGrafter"/>
</dbReference>
<evidence type="ECO:0000259" key="2">
    <source>
        <dbReference type="PROSITE" id="PS50405"/>
    </source>
</evidence>
<dbReference type="SUPFAM" id="SSF47616">
    <property type="entry name" value="GST C-terminal domain-like"/>
    <property type="match status" value="1"/>
</dbReference>
<dbReference type="InterPro" id="IPR004045">
    <property type="entry name" value="Glutathione_S-Trfase_N"/>
</dbReference>
<dbReference type="OrthoDB" id="2309723at2759"/>
<dbReference type="SFLD" id="SFLDS00019">
    <property type="entry name" value="Glutathione_Transferase_(cytos"/>
    <property type="match status" value="1"/>
</dbReference>
<dbReference type="RefSeq" id="XP_016591437.1">
    <property type="nucleotide sequence ID" value="XM_016734111.1"/>
</dbReference>
<reference evidence="3 4" key="2">
    <citation type="journal article" date="2015" name="Eukaryot. Cell">
        <title>Asexual propagation of a virulent clone complex in a human and feline outbreak of sporotrichosis.</title>
        <authorList>
            <person name="Teixeira Mde M."/>
            <person name="Rodrigues A.M."/>
            <person name="Tsui C.K."/>
            <person name="de Almeida L.G."/>
            <person name="Van Diepeningen A.D."/>
            <person name="van den Ende B.G."/>
            <person name="Fernandes G.F."/>
            <person name="Kano R."/>
            <person name="Hamelin R.C."/>
            <person name="Lopes-Bezerra L.M."/>
            <person name="Vasconcelos A.T."/>
            <person name="de Hoog S."/>
            <person name="de Camargo Z.P."/>
            <person name="Felipe M.S."/>
        </authorList>
    </citation>
    <scope>NUCLEOTIDE SEQUENCE [LARGE SCALE GENOMIC DNA]</scope>
    <source>
        <strain evidence="3 4">1099-18</strain>
    </source>
</reference>
<dbReference type="SUPFAM" id="SSF52833">
    <property type="entry name" value="Thioredoxin-like"/>
    <property type="match status" value="1"/>
</dbReference>
<comment type="similarity">
    <text evidence="1">Belongs to the GST superfamily.</text>
</comment>
<evidence type="ECO:0000313" key="4">
    <source>
        <dbReference type="Proteomes" id="UP000033710"/>
    </source>
</evidence>
<evidence type="ECO:0000313" key="3">
    <source>
        <dbReference type="EMBL" id="KJR88761.1"/>
    </source>
</evidence>
<dbReference type="AlphaFoldDB" id="A0A0F2MKP7"/>
<dbReference type="SFLD" id="SFLDG01206">
    <property type="entry name" value="Xi.1"/>
    <property type="match status" value="1"/>
</dbReference>
<organism evidence="3 4">
    <name type="scientific">Sporothrix schenckii 1099-18</name>
    <dbReference type="NCBI Taxonomy" id="1397361"/>
    <lineage>
        <taxon>Eukaryota</taxon>
        <taxon>Fungi</taxon>
        <taxon>Dikarya</taxon>
        <taxon>Ascomycota</taxon>
        <taxon>Pezizomycotina</taxon>
        <taxon>Sordariomycetes</taxon>
        <taxon>Sordariomycetidae</taxon>
        <taxon>Ophiostomatales</taxon>
        <taxon>Ophiostomataceae</taxon>
        <taxon>Sporothrix</taxon>
    </lineage>
</organism>
<dbReference type="Pfam" id="PF13409">
    <property type="entry name" value="GST_N_2"/>
    <property type="match status" value="1"/>
</dbReference>